<evidence type="ECO:0000313" key="3">
    <source>
        <dbReference type="EMBL" id="KAJ3574219.1"/>
    </source>
</evidence>
<feature type="chain" id="PRO_5041900234" description="DJ-1/PfpI domain-containing protein" evidence="1">
    <location>
        <begin position="24"/>
        <end position="228"/>
    </location>
</feature>
<organism evidence="3 4">
    <name type="scientific">Leucocoprinus birnbaumii</name>
    <dbReference type="NCBI Taxonomy" id="56174"/>
    <lineage>
        <taxon>Eukaryota</taxon>
        <taxon>Fungi</taxon>
        <taxon>Dikarya</taxon>
        <taxon>Basidiomycota</taxon>
        <taxon>Agaricomycotina</taxon>
        <taxon>Agaricomycetes</taxon>
        <taxon>Agaricomycetidae</taxon>
        <taxon>Agaricales</taxon>
        <taxon>Agaricineae</taxon>
        <taxon>Agaricaceae</taxon>
        <taxon>Leucocoprinus</taxon>
    </lineage>
</organism>
<dbReference type="Pfam" id="PF01965">
    <property type="entry name" value="DJ-1_PfpI"/>
    <property type="match status" value="1"/>
</dbReference>
<dbReference type="InterPro" id="IPR052158">
    <property type="entry name" value="INH-QAR"/>
</dbReference>
<reference evidence="3" key="1">
    <citation type="submission" date="2022-07" db="EMBL/GenBank/DDBJ databases">
        <title>Genome Sequence of Leucocoprinus birnbaumii.</title>
        <authorList>
            <person name="Buettner E."/>
        </authorList>
    </citation>
    <scope>NUCLEOTIDE SEQUENCE</scope>
    <source>
        <strain evidence="3">VT141</strain>
    </source>
</reference>
<proteinExistence type="predicted"/>
<dbReference type="Proteomes" id="UP001213000">
    <property type="component" value="Unassembled WGS sequence"/>
</dbReference>
<evidence type="ECO:0000256" key="1">
    <source>
        <dbReference type="SAM" id="SignalP"/>
    </source>
</evidence>
<dbReference type="PANTHER" id="PTHR43130">
    <property type="entry name" value="ARAC-FAMILY TRANSCRIPTIONAL REGULATOR"/>
    <property type="match status" value="1"/>
</dbReference>
<accession>A0AAD5W187</accession>
<feature type="domain" description="DJ-1/PfpI" evidence="2">
    <location>
        <begin position="54"/>
        <end position="190"/>
    </location>
</feature>
<gene>
    <name evidence="3" type="ORF">NP233_g1913</name>
</gene>
<dbReference type="EMBL" id="JANIEX010000076">
    <property type="protein sequence ID" value="KAJ3574219.1"/>
    <property type="molecule type" value="Genomic_DNA"/>
</dbReference>
<dbReference type="PANTHER" id="PTHR43130:SF7">
    <property type="entry name" value="DJ-1_PFPI DOMAIN-CONTAINING PROTEIN"/>
    <property type="match status" value="1"/>
</dbReference>
<comment type="caution">
    <text evidence="3">The sequence shown here is derived from an EMBL/GenBank/DDBJ whole genome shotgun (WGS) entry which is preliminary data.</text>
</comment>
<dbReference type="Gene3D" id="3.40.50.880">
    <property type="match status" value="1"/>
</dbReference>
<protein>
    <recommendedName>
        <fullName evidence="2">DJ-1/PfpI domain-containing protein</fullName>
    </recommendedName>
</protein>
<dbReference type="InterPro" id="IPR029062">
    <property type="entry name" value="Class_I_gatase-like"/>
</dbReference>
<evidence type="ECO:0000313" key="4">
    <source>
        <dbReference type="Proteomes" id="UP001213000"/>
    </source>
</evidence>
<evidence type="ECO:0000259" key="2">
    <source>
        <dbReference type="Pfam" id="PF01965"/>
    </source>
</evidence>
<feature type="signal peptide" evidence="1">
    <location>
        <begin position="1"/>
        <end position="23"/>
    </location>
</feature>
<sequence length="228" mass="25275">MLLLNQTLHFGLVLFSNFQLLDAAGTVDYLNNHSKDFIKALNMPALEAKAPVMKWYHIAENLEPVQPSSGPALIPTHNFSHPPEHLDYLIVPGPDPAFKFSSACTDFFETQFPKLKAILTICTGSIALSQTGLLDGHKVCSNKWVLRQFAEAGLLREEVTWIGDRRWIVDGKVWSSGGITAGIDLAAEFARVHFDPEIVEIAKEVSEETPKPDVPDDWAKLLDGVKLN</sequence>
<dbReference type="AlphaFoldDB" id="A0AAD5W187"/>
<keyword evidence="1" id="KW-0732">Signal</keyword>
<name>A0AAD5W187_9AGAR</name>
<dbReference type="SUPFAM" id="SSF52317">
    <property type="entry name" value="Class I glutamine amidotransferase-like"/>
    <property type="match status" value="1"/>
</dbReference>
<dbReference type="InterPro" id="IPR002818">
    <property type="entry name" value="DJ-1/PfpI"/>
</dbReference>
<keyword evidence="4" id="KW-1185">Reference proteome</keyword>